<sequence>MSIESQVKSALDAATHENEYPHEYSRPAEDIALEIHDWSGIAGFDQDNIVDVSAAMVAVEEWRKENPQPPTAPTPKRTRPGESSMTIKISGLIACLKAVQDKYGDLPIYTTDSDIKGIDVSPCCDGVQIMFDDVPEDPNELVIEFVPCD</sequence>
<organism evidence="3 4">
    <name type="scientific">Phaeobacter inhibens</name>
    <dbReference type="NCBI Taxonomy" id="221822"/>
    <lineage>
        <taxon>Bacteria</taxon>
        <taxon>Pseudomonadati</taxon>
        <taxon>Pseudomonadota</taxon>
        <taxon>Alphaproteobacteria</taxon>
        <taxon>Rhodobacterales</taxon>
        <taxon>Roseobacteraceae</taxon>
        <taxon>Phaeobacter</taxon>
    </lineage>
</organism>
<dbReference type="Proteomes" id="UP000236536">
    <property type="component" value="Chromosome"/>
</dbReference>
<feature type="compositionally biased region" description="Basic and acidic residues" evidence="1">
    <location>
        <begin position="14"/>
        <end position="23"/>
    </location>
</feature>
<gene>
    <name evidence="2" type="ORF">PhaeoP66_01024</name>
    <name evidence="3" type="ORF">PhaeoP66_04648</name>
</gene>
<accession>A0ABM6RLC5</accession>
<dbReference type="EMBL" id="CP010705">
    <property type="protein sequence ID" value="AUQ93828.1"/>
    <property type="molecule type" value="Genomic_DNA"/>
</dbReference>
<dbReference type="Proteomes" id="UP000236536">
    <property type="component" value="Plasmid pP66_i"/>
</dbReference>
<evidence type="ECO:0000256" key="1">
    <source>
        <dbReference type="SAM" id="MobiDB-lite"/>
    </source>
</evidence>
<reference evidence="3 4" key="2">
    <citation type="journal article" date="2017" name="Int. J. Syst. Evol. Microbiol.">
        <title>Adaptation of Surface-Associated Bacteria to the Open Ocean: A Genomically Distinct Subpopulation of Phaeobacter gallaeciensis Colonizes Pacific Mesozooplankton.</title>
        <authorList>
            <person name="Freese H.M."/>
            <person name="Methner A."/>
            <person name="Overmann J."/>
        </authorList>
    </citation>
    <scope>NUCLEOTIDE SEQUENCE [LARGE SCALE GENOMIC DNA]</scope>
    <source>
        <strain evidence="3 4">P66</strain>
        <plasmid evidence="3 4">pP66_i</plasmid>
    </source>
</reference>
<dbReference type="EMBL" id="CP010714">
    <property type="protein sequence ID" value="AUQ97374.1"/>
    <property type="molecule type" value="Genomic_DNA"/>
</dbReference>
<evidence type="ECO:0000313" key="3">
    <source>
        <dbReference type="EMBL" id="AUQ97374.1"/>
    </source>
</evidence>
<feature type="region of interest" description="Disordered" evidence="1">
    <location>
        <begin position="62"/>
        <end position="83"/>
    </location>
</feature>
<evidence type="ECO:0000313" key="4">
    <source>
        <dbReference type="Proteomes" id="UP000236536"/>
    </source>
</evidence>
<feature type="region of interest" description="Disordered" evidence="1">
    <location>
        <begin position="1"/>
        <end position="23"/>
    </location>
</feature>
<dbReference type="RefSeq" id="WP_102873889.1">
    <property type="nucleotide sequence ID" value="NZ_CP010705.1"/>
</dbReference>
<proteinExistence type="predicted"/>
<keyword evidence="3" id="KW-0614">Plasmid</keyword>
<reference evidence="3 4" key="1">
    <citation type="journal article" date="2017" name="Genome Biol. Evol.">
        <title>Trajectories and Drivers of Genome Evolution in Surface-Associated Marine Phaeobacter.</title>
        <authorList>
            <person name="Freese H.M."/>
            <person name="Sikorski J."/>
            <person name="Bunk B."/>
            <person name="Scheuner C."/>
            <person name="Meier-Kolthoff J.P."/>
            <person name="Sproer C."/>
            <person name="Gram L."/>
            <person name="Overmann J."/>
        </authorList>
    </citation>
    <scope>NUCLEOTIDE SEQUENCE [LARGE SCALE GENOMIC DNA]</scope>
    <source>
        <strain evidence="3 4">P66</strain>
        <plasmid evidence="3 4">pP66_i</plasmid>
    </source>
</reference>
<protein>
    <submittedName>
        <fullName evidence="3">Uncharacterized protein</fullName>
    </submittedName>
</protein>
<keyword evidence="4" id="KW-1185">Reference proteome</keyword>
<evidence type="ECO:0000313" key="2">
    <source>
        <dbReference type="EMBL" id="AUQ93828.1"/>
    </source>
</evidence>
<geneLocation type="plasmid" evidence="3 4">
    <name>pP66_i</name>
</geneLocation>
<name>A0ABM6RLC5_9RHOB</name>